<evidence type="ECO:0000256" key="15">
    <source>
        <dbReference type="ARBA" id="ARBA00038074"/>
    </source>
</evidence>
<sequence>MFVKFSSLASMASMASLAVAQTYTLCNPIKETCPADAAVGGSHTIDFTKDKIDDLFTAAEGTDVTYDDKLGAVFDITKETNAPTISSKGFIFFGRVEVVMRVAPGTGIVTSAVLQSNTLDEIDWEWLGGKPNEVQTNFFSKGNTSTYDRGGITPMSDATETFHTYTIDWTAERIEWILDDKVIRTLTYADSDSTQGYPQTPMQIKLGTWVGGSSTASEGTVEWAGGKSDFSNNNSYKAYYQKIVIEDYMGGNSTAGSYVYTDKTGAWQSIEVSEDKTKSNSTTTDSSTKPKSSDSTTLSAATRTYTASSSTGTGSHTGSGSASSTGSSSNSSSSSSSPSSSSSASTSTTSTVTGAASKMLGSTSLFAACVALFMGIAL</sequence>
<name>A0ABR3YM71_9PEZI</name>
<protein>
    <recommendedName>
        <fullName evidence="16">Crh-like protein</fullName>
        <ecNumber evidence="16">3.2.-.-</ecNumber>
    </recommendedName>
</protein>
<evidence type="ECO:0000256" key="1">
    <source>
        <dbReference type="ARBA" id="ARBA00000822"/>
    </source>
</evidence>
<feature type="signal peptide" evidence="18">
    <location>
        <begin position="1"/>
        <end position="20"/>
    </location>
</feature>
<evidence type="ECO:0000256" key="7">
    <source>
        <dbReference type="ARBA" id="ARBA00022729"/>
    </source>
</evidence>
<feature type="chain" id="PRO_5047049799" description="Crh-like protein" evidence="18">
    <location>
        <begin position="21"/>
        <end position="378"/>
    </location>
</feature>
<dbReference type="SUPFAM" id="SSF49899">
    <property type="entry name" value="Concanavalin A-like lectins/glucanases"/>
    <property type="match status" value="1"/>
</dbReference>
<feature type="compositionally biased region" description="Low complexity" evidence="17">
    <location>
        <begin position="279"/>
        <end position="349"/>
    </location>
</feature>
<organism evidence="20 21">
    <name type="scientific">Ceratocystis pirilliformis</name>
    <dbReference type="NCBI Taxonomy" id="259994"/>
    <lineage>
        <taxon>Eukaryota</taxon>
        <taxon>Fungi</taxon>
        <taxon>Dikarya</taxon>
        <taxon>Ascomycota</taxon>
        <taxon>Pezizomycotina</taxon>
        <taxon>Sordariomycetes</taxon>
        <taxon>Hypocreomycetidae</taxon>
        <taxon>Microascales</taxon>
        <taxon>Ceratocystidaceae</taxon>
        <taxon>Ceratocystis</taxon>
    </lineage>
</organism>
<evidence type="ECO:0000256" key="18">
    <source>
        <dbReference type="SAM" id="SignalP"/>
    </source>
</evidence>
<evidence type="ECO:0000259" key="19">
    <source>
        <dbReference type="PROSITE" id="PS51762"/>
    </source>
</evidence>
<evidence type="ECO:0000256" key="2">
    <source>
        <dbReference type="ARBA" id="ARBA00004196"/>
    </source>
</evidence>
<keyword evidence="11" id="KW-0325">Glycoprotein</keyword>
<evidence type="ECO:0000256" key="16">
    <source>
        <dbReference type="PIRNR" id="PIRNR037299"/>
    </source>
</evidence>
<dbReference type="CDD" id="cd02183">
    <property type="entry name" value="GH16_fungal_CRH1_transglycosylase"/>
    <property type="match status" value="1"/>
</dbReference>
<keyword evidence="13" id="KW-0326">Glycosidase</keyword>
<evidence type="ECO:0000256" key="8">
    <source>
        <dbReference type="ARBA" id="ARBA00022801"/>
    </source>
</evidence>
<comment type="similarity">
    <text evidence="15">Belongs to the glycosyl hydrolase 16 family. CRH1 subfamily.</text>
</comment>
<reference evidence="20 21" key="1">
    <citation type="journal article" date="2024" name="IMA Fungus">
        <title>IMA Genome - F19 : A genome assembly and annotation guide to empower mycologists, including annotated draft genome sequences of Ceratocystis pirilliformis, Diaporthe australafricana, Fusarium ophioides, Paecilomyces lecythidis, and Sporothrix stenoceras.</title>
        <authorList>
            <person name="Aylward J."/>
            <person name="Wilson A.M."/>
            <person name="Visagie C.M."/>
            <person name="Spraker J."/>
            <person name="Barnes I."/>
            <person name="Buitendag C."/>
            <person name="Ceriani C."/>
            <person name="Del Mar Angel L."/>
            <person name="du Plessis D."/>
            <person name="Fuchs T."/>
            <person name="Gasser K."/>
            <person name="Kramer D."/>
            <person name="Li W."/>
            <person name="Munsamy K."/>
            <person name="Piso A."/>
            <person name="Price J.L."/>
            <person name="Sonnekus B."/>
            <person name="Thomas C."/>
            <person name="van der Nest A."/>
            <person name="van Dijk A."/>
            <person name="van Heerden A."/>
            <person name="van Vuuren N."/>
            <person name="Yilmaz N."/>
            <person name="Duong T.A."/>
            <person name="van der Merwe N.A."/>
            <person name="Wingfield M.J."/>
            <person name="Wingfield B.D."/>
        </authorList>
    </citation>
    <scope>NUCLEOTIDE SEQUENCE [LARGE SCALE GENOMIC DNA]</scope>
    <source>
        <strain evidence="20 21">CMW 12675</strain>
    </source>
</reference>
<keyword evidence="14" id="KW-0961">Cell wall biogenesis/degradation</keyword>
<keyword evidence="7 18" id="KW-0732">Signal</keyword>
<dbReference type="Gene3D" id="2.60.120.200">
    <property type="match status" value="1"/>
</dbReference>
<feature type="domain" description="GH16" evidence="19">
    <location>
        <begin position="45"/>
        <end position="239"/>
    </location>
</feature>
<dbReference type="PANTHER" id="PTHR10963">
    <property type="entry name" value="GLYCOSYL HYDROLASE-RELATED"/>
    <property type="match status" value="1"/>
</dbReference>
<evidence type="ECO:0000256" key="14">
    <source>
        <dbReference type="ARBA" id="ARBA00023316"/>
    </source>
</evidence>
<dbReference type="InterPro" id="IPR017168">
    <property type="entry name" value="CHR-like"/>
</dbReference>
<evidence type="ECO:0000256" key="9">
    <source>
        <dbReference type="ARBA" id="ARBA00023136"/>
    </source>
</evidence>
<keyword evidence="4" id="KW-0336">GPI-anchor</keyword>
<evidence type="ECO:0000256" key="10">
    <source>
        <dbReference type="ARBA" id="ARBA00023157"/>
    </source>
</evidence>
<dbReference type="Proteomes" id="UP001583280">
    <property type="component" value="Unassembled WGS sequence"/>
</dbReference>
<dbReference type="PROSITE" id="PS51762">
    <property type="entry name" value="GH16_2"/>
    <property type="match status" value="1"/>
</dbReference>
<evidence type="ECO:0000256" key="11">
    <source>
        <dbReference type="ARBA" id="ARBA00023180"/>
    </source>
</evidence>
<comment type="catalytic activity">
    <reaction evidence="1">
        <text>Random endo-hydrolysis of N-acetyl-beta-D-glucosaminide (1-&gt;4)-beta-linkages in chitin and chitodextrins.</text>
        <dbReference type="EC" id="3.2.1.14"/>
    </reaction>
</comment>
<evidence type="ECO:0000256" key="12">
    <source>
        <dbReference type="ARBA" id="ARBA00023288"/>
    </source>
</evidence>
<evidence type="ECO:0000313" key="20">
    <source>
        <dbReference type="EMBL" id="KAL1889450.1"/>
    </source>
</evidence>
<dbReference type="EC" id="3.2.-.-" evidence="16"/>
<evidence type="ECO:0000313" key="21">
    <source>
        <dbReference type="Proteomes" id="UP001583280"/>
    </source>
</evidence>
<evidence type="ECO:0000256" key="5">
    <source>
        <dbReference type="ARBA" id="ARBA00022676"/>
    </source>
</evidence>
<proteinExistence type="inferred from homology"/>
<keyword evidence="6" id="KW-0808">Transferase</keyword>
<keyword evidence="8 16" id="KW-0378">Hydrolase</keyword>
<dbReference type="EMBL" id="JAWDJO010000216">
    <property type="protein sequence ID" value="KAL1889450.1"/>
    <property type="molecule type" value="Genomic_DNA"/>
</dbReference>
<gene>
    <name evidence="20" type="ORF">Cpir12675_005785</name>
</gene>
<keyword evidence="9 16" id="KW-0472">Membrane</keyword>
<evidence type="ECO:0000256" key="6">
    <source>
        <dbReference type="ARBA" id="ARBA00022679"/>
    </source>
</evidence>
<dbReference type="InterPro" id="IPR013320">
    <property type="entry name" value="ConA-like_dom_sf"/>
</dbReference>
<dbReference type="PANTHER" id="PTHR10963:SF68">
    <property type="entry name" value="GLYCOSIDASE CRH1-RELATED"/>
    <property type="match status" value="1"/>
</dbReference>
<accession>A0ABR3YM71</accession>
<evidence type="ECO:0000256" key="17">
    <source>
        <dbReference type="SAM" id="MobiDB-lite"/>
    </source>
</evidence>
<dbReference type="Pfam" id="PF00722">
    <property type="entry name" value="Glyco_hydro_16"/>
    <property type="match status" value="1"/>
</dbReference>
<feature type="region of interest" description="Disordered" evidence="17">
    <location>
        <begin position="271"/>
        <end position="349"/>
    </location>
</feature>
<keyword evidence="12" id="KW-0449">Lipoprotein</keyword>
<keyword evidence="10" id="KW-1015">Disulfide bond</keyword>
<evidence type="ECO:0000256" key="4">
    <source>
        <dbReference type="ARBA" id="ARBA00022622"/>
    </source>
</evidence>
<evidence type="ECO:0000256" key="3">
    <source>
        <dbReference type="ARBA" id="ARBA00004589"/>
    </source>
</evidence>
<evidence type="ECO:0000256" key="13">
    <source>
        <dbReference type="ARBA" id="ARBA00023295"/>
    </source>
</evidence>
<keyword evidence="21" id="KW-1185">Reference proteome</keyword>
<dbReference type="InterPro" id="IPR000757">
    <property type="entry name" value="Beta-glucanase-like"/>
</dbReference>
<comment type="subcellular location">
    <subcellularLocation>
        <location evidence="2">Cell envelope</location>
    </subcellularLocation>
    <subcellularLocation>
        <location evidence="3">Membrane</location>
        <topology evidence="3">Lipid-anchor</topology>
        <topology evidence="3">GPI-anchor</topology>
    </subcellularLocation>
</comment>
<dbReference type="InterPro" id="IPR050546">
    <property type="entry name" value="Glycosyl_Hydrlase_16"/>
</dbReference>
<keyword evidence="5" id="KW-0328">Glycosyltransferase</keyword>
<dbReference type="PIRSF" id="PIRSF037299">
    <property type="entry name" value="Glycosidase_CRH1_prd"/>
    <property type="match status" value="1"/>
</dbReference>
<comment type="caution">
    <text evidence="20">The sequence shown here is derived from an EMBL/GenBank/DDBJ whole genome shotgun (WGS) entry which is preliminary data.</text>
</comment>